<name>A0A9Q1G796_SYNKA</name>
<gene>
    <name evidence="1" type="ORF">SKAU_G00072850</name>
</gene>
<evidence type="ECO:0000313" key="2">
    <source>
        <dbReference type="Proteomes" id="UP001152622"/>
    </source>
</evidence>
<dbReference type="Proteomes" id="UP001152622">
    <property type="component" value="Chromosome 2"/>
</dbReference>
<organism evidence="1 2">
    <name type="scientific">Synaphobranchus kaupii</name>
    <name type="common">Kaup's arrowtooth eel</name>
    <dbReference type="NCBI Taxonomy" id="118154"/>
    <lineage>
        <taxon>Eukaryota</taxon>
        <taxon>Metazoa</taxon>
        <taxon>Chordata</taxon>
        <taxon>Craniata</taxon>
        <taxon>Vertebrata</taxon>
        <taxon>Euteleostomi</taxon>
        <taxon>Actinopterygii</taxon>
        <taxon>Neopterygii</taxon>
        <taxon>Teleostei</taxon>
        <taxon>Anguilliformes</taxon>
        <taxon>Synaphobranchidae</taxon>
        <taxon>Synaphobranchus</taxon>
    </lineage>
</organism>
<dbReference type="AlphaFoldDB" id="A0A9Q1G796"/>
<reference evidence="1" key="1">
    <citation type="journal article" date="2023" name="Science">
        <title>Genome structures resolve the early diversification of teleost fishes.</title>
        <authorList>
            <person name="Parey E."/>
            <person name="Louis A."/>
            <person name="Montfort J."/>
            <person name="Bouchez O."/>
            <person name="Roques C."/>
            <person name="Iampietro C."/>
            <person name="Lluch J."/>
            <person name="Castinel A."/>
            <person name="Donnadieu C."/>
            <person name="Desvignes T."/>
            <person name="Floi Bucao C."/>
            <person name="Jouanno E."/>
            <person name="Wen M."/>
            <person name="Mejri S."/>
            <person name="Dirks R."/>
            <person name="Jansen H."/>
            <person name="Henkel C."/>
            <person name="Chen W.J."/>
            <person name="Zahm M."/>
            <person name="Cabau C."/>
            <person name="Klopp C."/>
            <person name="Thompson A.W."/>
            <person name="Robinson-Rechavi M."/>
            <person name="Braasch I."/>
            <person name="Lecointre G."/>
            <person name="Bobe J."/>
            <person name="Postlethwait J.H."/>
            <person name="Berthelot C."/>
            <person name="Roest Crollius H."/>
            <person name="Guiguen Y."/>
        </authorList>
    </citation>
    <scope>NUCLEOTIDE SEQUENCE</scope>
    <source>
        <strain evidence="1">WJC10195</strain>
    </source>
</reference>
<comment type="caution">
    <text evidence="1">The sequence shown here is derived from an EMBL/GenBank/DDBJ whole genome shotgun (WGS) entry which is preliminary data.</text>
</comment>
<sequence length="87" mass="8802">MEATGRLALCPGWAGGQSTSAGGSILGYGGAVAGADPPSEPHRTWQEGLIAAVTSGKVVNWVPGFGKHAVTEKGWAGRGAVERVTRT</sequence>
<keyword evidence="2" id="KW-1185">Reference proteome</keyword>
<dbReference type="EMBL" id="JAINUF010000002">
    <property type="protein sequence ID" value="KAJ8376705.1"/>
    <property type="molecule type" value="Genomic_DNA"/>
</dbReference>
<evidence type="ECO:0000313" key="1">
    <source>
        <dbReference type="EMBL" id="KAJ8376705.1"/>
    </source>
</evidence>
<accession>A0A9Q1G796</accession>
<proteinExistence type="predicted"/>
<protein>
    <submittedName>
        <fullName evidence="1">Uncharacterized protein</fullName>
    </submittedName>
</protein>